<dbReference type="GO" id="GO:0016560">
    <property type="term" value="P:protein import into peroxisome matrix, docking"/>
    <property type="evidence" value="ECO:0007669"/>
    <property type="project" value="UniProtKB-UniRule"/>
</dbReference>
<evidence type="ECO:0000259" key="13">
    <source>
        <dbReference type="Pfam" id="PF04695"/>
    </source>
</evidence>
<feature type="region of interest" description="Disordered" evidence="12">
    <location>
        <begin position="254"/>
        <end position="383"/>
    </location>
</feature>
<dbReference type="RefSeq" id="XP_023622708.1">
    <property type="nucleotide sequence ID" value="XM_023766940.1"/>
</dbReference>
<feature type="compositionally biased region" description="Polar residues" evidence="12">
    <location>
        <begin position="308"/>
        <end position="327"/>
    </location>
</feature>
<dbReference type="GeneID" id="35596884"/>
<reference evidence="14 15" key="1">
    <citation type="submission" date="2016-03" db="EMBL/GenBank/DDBJ databases">
        <authorList>
            <person name="Ploux O."/>
        </authorList>
    </citation>
    <scope>NUCLEOTIDE SEQUENCE [LARGE SCALE GENOMIC DNA]</scope>
    <source>
        <strain evidence="14 15">URUG2</strain>
    </source>
</reference>
<evidence type="ECO:0000256" key="12">
    <source>
        <dbReference type="SAM" id="MobiDB-lite"/>
    </source>
</evidence>
<feature type="coiled-coil region" evidence="11">
    <location>
        <begin position="190"/>
        <end position="221"/>
    </location>
</feature>
<protein>
    <recommendedName>
        <fullName evidence="7 10">Peroxisomal membrane protein PEX14</fullName>
    </recommendedName>
    <alternativeName>
        <fullName evidence="8 10">Peroxin-14</fullName>
    </alternativeName>
</protein>
<keyword evidence="6 10" id="KW-0576">Peroxisome</keyword>
<dbReference type="AlphaFoldDB" id="A0A2D3UM00"/>
<feature type="compositionally biased region" description="Low complexity" evidence="12">
    <location>
        <begin position="254"/>
        <end position="273"/>
    </location>
</feature>
<name>A0A2D3UM00_9PEZI</name>
<dbReference type="InterPro" id="IPR025655">
    <property type="entry name" value="PEX14"/>
</dbReference>
<dbReference type="Proteomes" id="UP000225277">
    <property type="component" value="Unassembled WGS sequence"/>
</dbReference>
<feature type="domain" description="Peroxisome membrane anchor protein Pex14p N-terminal" evidence="13">
    <location>
        <begin position="3"/>
        <end position="47"/>
    </location>
</feature>
<accession>A0A2D3UM00</accession>
<keyword evidence="2 10" id="KW-0813">Transport</keyword>
<keyword evidence="11" id="KW-0175">Coiled coil</keyword>
<dbReference type="PANTHER" id="PTHR23058">
    <property type="entry name" value="PEROXISOMAL MEMBRANE PROTEIN PEX14"/>
    <property type="match status" value="1"/>
</dbReference>
<dbReference type="Gene3D" id="1.10.10.10">
    <property type="entry name" value="Winged helix-like DNA-binding domain superfamily/Winged helix DNA-binding domain"/>
    <property type="match status" value="1"/>
</dbReference>
<proteinExistence type="inferred from homology"/>
<dbReference type="GO" id="GO:0005102">
    <property type="term" value="F:signaling receptor binding"/>
    <property type="evidence" value="ECO:0007669"/>
    <property type="project" value="TreeGrafter"/>
</dbReference>
<keyword evidence="4" id="KW-0811">Translocation</keyword>
<comment type="similarity">
    <text evidence="1 10">Belongs to the peroxin-14 family.</text>
</comment>
<evidence type="ECO:0000256" key="11">
    <source>
        <dbReference type="SAM" id="Coils"/>
    </source>
</evidence>
<dbReference type="GO" id="GO:1990429">
    <property type="term" value="C:peroxisomal importomer complex"/>
    <property type="evidence" value="ECO:0007669"/>
    <property type="project" value="TreeGrafter"/>
</dbReference>
<gene>
    <name evidence="14" type="ORF">RCC_01646</name>
</gene>
<dbReference type="EMBL" id="FJUY01000002">
    <property type="protein sequence ID" value="CZT15812.1"/>
    <property type="molecule type" value="Genomic_DNA"/>
</dbReference>
<evidence type="ECO:0000256" key="10">
    <source>
        <dbReference type="RuleBase" id="RU367032"/>
    </source>
</evidence>
<sequence length="383" mass="40863">MVREDLIEGAISFLQDPSVATAPVEQRIAFLRSKNLTQEEIDTSLARVGQAAPASSPPVQYQPAQQQFQQRPPPQQYGGYQQNPQQYWQQPPPEPPQRDWRDYFIAATVIGSASYGIYWTAKRYILPLIAPPTPPQLESDKASIDASFDKAFALLDQLATDTADLKSAEAARKERLDVALGEVESVLARMKSANDEREIEAKRIAREMQELRDLVPKALEKEKGVMEGRLGDLVGEVKSLKTLVGNRVGGAAAPAAARTTPAFANPSSAPKPATAEEEKPAPETNGSSTPASTTTPSAYTAPVYPPANSTATTSQAREIPGGSQTPYSRLLDRGGKGSGGGAAIPSWQLAAKKKSEEAKAAETNGTNGTTESGTATEMVDAAT</sequence>
<evidence type="ECO:0000256" key="4">
    <source>
        <dbReference type="ARBA" id="ARBA00023010"/>
    </source>
</evidence>
<feature type="region of interest" description="Disordered" evidence="12">
    <location>
        <begin position="47"/>
        <end position="98"/>
    </location>
</feature>
<dbReference type="InterPro" id="IPR036388">
    <property type="entry name" value="WH-like_DNA-bd_sf"/>
</dbReference>
<comment type="function">
    <text evidence="10">Component of the PEX13-PEX14 docking complex, a translocon channel that specifically mediates the import of peroxisomal cargo proteins bound to PEX5 receptor. The PEX13-PEX14 docking complex forms a large import pore which can be opened to a diameter of about 9 nm. Mechanistically, PEX5 receptor along with cargo proteins associates with the PEX14 subunit of the PEX13-PEX14 docking complex in the cytosol, leading to the insertion of the receptor into the organelle membrane with the concomitant translocation of the cargo into the peroxisome matrix.</text>
</comment>
<evidence type="ECO:0000313" key="14">
    <source>
        <dbReference type="EMBL" id="CZT15812.1"/>
    </source>
</evidence>
<evidence type="ECO:0000256" key="6">
    <source>
        <dbReference type="ARBA" id="ARBA00023140"/>
    </source>
</evidence>
<feature type="compositionally biased region" description="Low complexity" evidence="12">
    <location>
        <begin position="282"/>
        <end position="302"/>
    </location>
</feature>
<evidence type="ECO:0000256" key="9">
    <source>
        <dbReference type="ARBA" id="ARBA00046271"/>
    </source>
</evidence>
<dbReference type="Pfam" id="PF04695">
    <property type="entry name" value="Pex14_N"/>
    <property type="match status" value="1"/>
</dbReference>
<evidence type="ECO:0000256" key="8">
    <source>
        <dbReference type="ARBA" id="ARBA00029691"/>
    </source>
</evidence>
<evidence type="ECO:0000256" key="1">
    <source>
        <dbReference type="ARBA" id="ARBA00005443"/>
    </source>
</evidence>
<dbReference type="GO" id="GO:0005778">
    <property type="term" value="C:peroxisomal membrane"/>
    <property type="evidence" value="ECO:0007669"/>
    <property type="project" value="UniProtKB-SubCell"/>
</dbReference>
<evidence type="ECO:0000256" key="5">
    <source>
        <dbReference type="ARBA" id="ARBA00023136"/>
    </source>
</evidence>
<dbReference type="OrthoDB" id="5549158at2759"/>
<evidence type="ECO:0000256" key="7">
    <source>
        <dbReference type="ARBA" id="ARBA00029502"/>
    </source>
</evidence>
<comment type="subcellular location">
    <subcellularLocation>
        <location evidence="9 10">Peroxisome membrane</location>
    </subcellularLocation>
</comment>
<keyword evidence="5 10" id="KW-0472">Membrane</keyword>
<dbReference type="STRING" id="112498.A0A2D3UM00"/>
<dbReference type="InterPro" id="IPR006785">
    <property type="entry name" value="Pex14_N"/>
</dbReference>
<keyword evidence="15" id="KW-1185">Reference proteome</keyword>
<feature type="compositionally biased region" description="Low complexity" evidence="12">
    <location>
        <begin position="50"/>
        <end position="89"/>
    </location>
</feature>
<evidence type="ECO:0000256" key="2">
    <source>
        <dbReference type="ARBA" id="ARBA00022448"/>
    </source>
</evidence>
<evidence type="ECO:0000313" key="15">
    <source>
        <dbReference type="Proteomes" id="UP000225277"/>
    </source>
</evidence>
<organism evidence="14 15">
    <name type="scientific">Ramularia collo-cygni</name>
    <dbReference type="NCBI Taxonomy" id="112498"/>
    <lineage>
        <taxon>Eukaryota</taxon>
        <taxon>Fungi</taxon>
        <taxon>Dikarya</taxon>
        <taxon>Ascomycota</taxon>
        <taxon>Pezizomycotina</taxon>
        <taxon>Dothideomycetes</taxon>
        <taxon>Dothideomycetidae</taxon>
        <taxon>Mycosphaerellales</taxon>
        <taxon>Mycosphaerellaceae</taxon>
        <taxon>Ramularia</taxon>
    </lineage>
</organism>
<keyword evidence="3 10" id="KW-0653">Protein transport</keyword>
<evidence type="ECO:0000256" key="3">
    <source>
        <dbReference type="ARBA" id="ARBA00022927"/>
    </source>
</evidence>
<feature type="compositionally biased region" description="Low complexity" evidence="12">
    <location>
        <begin position="361"/>
        <end position="377"/>
    </location>
</feature>
<dbReference type="PANTHER" id="PTHR23058:SF0">
    <property type="entry name" value="PEROXISOMAL MEMBRANE PROTEIN PEX14"/>
    <property type="match status" value="1"/>
</dbReference>